<feature type="domain" description="Helix-turn-helix" evidence="1">
    <location>
        <begin position="33"/>
        <end position="76"/>
    </location>
</feature>
<keyword evidence="3" id="KW-1185">Reference proteome</keyword>
<dbReference type="Pfam" id="PF12728">
    <property type="entry name" value="HTH_17"/>
    <property type="match status" value="1"/>
</dbReference>
<evidence type="ECO:0000259" key="1">
    <source>
        <dbReference type="Pfam" id="PF12728"/>
    </source>
</evidence>
<dbReference type="RefSeq" id="WP_125246785.1">
    <property type="nucleotide sequence ID" value="NZ_RSEB01000002.1"/>
</dbReference>
<proteinExistence type="predicted"/>
<dbReference type="EMBL" id="RSEB01000002">
    <property type="protein sequence ID" value="RRS00099.1"/>
    <property type="molecule type" value="Genomic_DNA"/>
</dbReference>
<evidence type="ECO:0000313" key="3">
    <source>
        <dbReference type="Proteomes" id="UP000277256"/>
    </source>
</evidence>
<reference evidence="2 3" key="1">
    <citation type="submission" date="2018-12" db="EMBL/GenBank/DDBJ databases">
        <title>Glycomyces sp. YIM 121974 draft genome.</title>
        <authorList>
            <person name="Li Q."/>
        </authorList>
    </citation>
    <scope>NUCLEOTIDE SEQUENCE [LARGE SCALE GENOMIC DNA]</scope>
    <source>
        <strain evidence="2 3">YIM 121974</strain>
    </source>
</reference>
<dbReference type="OrthoDB" id="3541350at2"/>
<organism evidence="2 3">
    <name type="scientific">Glycomyces terrestris</name>
    <dbReference type="NCBI Taxonomy" id="2493553"/>
    <lineage>
        <taxon>Bacteria</taxon>
        <taxon>Bacillati</taxon>
        <taxon>Actinomycetota</taxon>
        <taxon>Actinomycetes</taxon>
        <taxon>Glycomycetales</taxon>
        <taxon>Glycomycetaceae</taxon>
        <taxon>Glycomyces</taxon>
    </lineage>
</organism>
<dbReference type="Proteomes" id="UP000277256">
    <property type="component" value="Unassembled WGS sequence"/>
</dbReference>
<comment type="caution">
    <text evidence="2">The sequence shown here is derived from an EMBL/GenBank/DDBJ whole genome shotgun (WGS) entry which is preliminary data.</text>
</comment>
<dbReference type="AlphaFoldDB" id="A0A426UZQ1"/>
<protein>
    <submittedName>
        <fullName evidence="2">DNA-binding protein</fullName>
    </submittedName>
</protein>
<keyword evidence="2" id="KW-0238">DNA-binding</keyword>
<sequence>MTPDAKVGPSSVATVEDVWTVERVKSLGVMTNVETAAQILGIGRTVAYRLAKDGDFPVQVLRIGHSYRVPVLRLLEVLGADGDRID</sequence>
<dbReference type="InterPro" id="IPR041657">
    <property type="entry name" value="HTH_17"/>
</dbReference>
<name>A0A426UZQ1_9ACTN</name>
<dbReference type="GO" id="GO:0003677">
    <property type="term" value="F:DNA binding"/>
    <property type="evidence" value="ECO:0007669"/>
    <property type="project" value="UniProtKB-KW"/>
</dbReference>
<gene>
    <name evidence="2" type="ORF">EIW28_05745</name>
</gene>
<evidence type="ECO:0000313" key="2">
    <source>
        <dbReference type="EMBL" id="RRS00099.1"/>
    </source>
</evidence>
<accession>A0A426UZQ1</accession>